<protein>
    <recommendedName>
        <fullName evidence="3">DUF418 domain-containing protein</fullName>
    </recommendedName>
</protein>
<keyword evidence="2" id="KW-1133">Transmembrane helix</keyword>
<feature type="region of interest" description="Disordered" evidence="1">
    <location>
        <begin position="414"/>
        <end position="447"/>
    </location>
</feature>
<dbReference type="AlphaFoldDB" id="A0A3D9VHX0"/>
<gene>
    <name evidence="4" type="ORF">DFJ64_2336</name>
</gene>
<feature type="transmembrane region" description="Helical" evidence="2">
    <location>
        <begin position="147"/>
        <end position="170"/>
    </location>
</feature>
<dbReference type="InterPro" id="IPR052529">
    <property type="entry name" value="Bact_Transport_Assoc"/>
</dbReference>
<reference evidence="4 5" key="1">
    <citation type="submission" date="2018-08" db="EMBL/GenBank/DDBJ databases">
        <title>Sequencing the genomes of 1000 actinobacteria strains.</title>
        <authorList>
            <person name="Klenk H.-P."/>
        </authorList>
    </citation>
    <scope>NUCLEOTIDE SEQUENCE [LARGE SCALE GENOMIC DNA]</scope>
    <source>
        <strain evidence="4 5">DSM 22891</strain>
    </source>
</reference>
<keyword evidence="2" id="KW-0812">Transmembrane</keyword>
<feature type="transmembrane region" description="Helical" evidence="2">
    <location>
        <begin position="251"/>
        <end position="270"/>
    </location>
</feature>
<dbReference type="InterPro" id="IPR007349">
    <property type="entry name" value="DUF418"/>
</dbReference>
<dbReference type="PANTHER" id="PTHR30590">
    <property type="entry name" value="INNER MEMBRANE PROTEIN"/>
    <property type="match status" value="1"/>
</dbReference>
<sequence length="447" mass="48496">MEGGSSVPAASRRLDVLDILRGLAIVGTFGTNVWIFTNPAGPPDALASLPSLDSLAGAVETAIRFVFNGKALALLTLLFGVGLELQYRSARRRGNRWPGWYLWRAGLLFCEGLLHYVLVFEFDVLMGYAVASMVVAYLVGRSDRAVRWWMVGAGTLHVAFISLLTLGLLATPPEVKEQPLVAPSRPDLFSHGGYAEQVADRLALAPAYRSESVLIMPLCIVLFLAGSRLLRAGAFEDSTRGATVRRRLMTLGFGVGLPLNVLTTFAGPDWSLVDRYLLPPLVALGLLGLVTTVTYRTRDARRAGGPLRRGFIAVGRTSLSCYVLQNLVASVLCYGWGLGLASRLDGLRPWWVPGAWLGICALFTVLATWWLRRFERGPLELVWHWAYQAPQRGRARVASASAVGGTVDEARVQVRESSLASSTVSSAAGSASRRSSGMGRPERTDRP</sequence>
<feature type="transmembrane region" description="Helical" evidence="2">
    <location>
        <begin position="124"/>
        <end position="140"/>
    </location>
</feature>
<dbReference type="Proteomes" id="UP000256485">
    <property type="component" value="Unassembled WGS sequence"/>
</dbReference>
<dbReference type="EMBL" id="QTUC01000001">
    <property type="protein sequence ID" value="REF36901.1"/>
    <property type="molecule type" value="Genomic_DNA"/>
</dbReference>
<feature type="transmembrane region" description="Helical" evidence="2">
    <location>
        <begin position="350"/>
        <end position="371"/>
    </location>
</feature>
<evidence type="ECO:0000313" key="5">
    <source>
        <dbReference type="Proteomes" id="UP000256485"/>
    </source>
</evidence>
<feature type="transmembrane region" description="Helical" evidence="2">
    <location>
        <begin position="212"/>
        <end position="230"/>
    </location>
</feature>
<feature type="transmembrane region" description="Helical" evidence="2">
    <location>
        <begin position="317"/>
        <end position="338"/>
    </location>
</feature>
<evidence type="ECO:0000259" key="3">
    <source>
        <dbReference type="Pfam" id="PF04235"/>
    </source>
</evidence>
<dbReference type="PANTHER" id="PTHR30590:SF2">
    <property type="entry name" value="INNER MEMBRANE PROTEIN"/>
    <property type="match status" value="1"/>
</dbReference>
<feature type="compositionally biased region" description="Low complexity" evidence="1">
    <location>
        <begin position="415"/>
        <end position="439"/>
    </location>
</feature>
<dbReference type="OrthoDB" id="9807744at2"/>
<feature type="transmembrane region" description="Helical" evidence="2">
    <location>
        <begin position="61"/>
        <end position="81"/>
    </location>
</feature>
<proteinExistence type="predicted"/>
<evidence type="ECO:0000256" key="2">
    <source>
        <dbReference type="SAM" id="Phobius"/>
    </source>
</evidence>
<feature type="transmembrane region" description="Helical" evidence="2">
    <location>
        <begin position="20"/>
        <end position="41"/>
    </location>
</feature>
<organism evidence="4 5">
    <name type="scientific">Thermasporomyces composti</name>
    <dbReference type="NCBI Taxonomy" id="696763"/>
    <lineage>
        <taxon>Bacteria</taxon>
        <taxon>Bacillati</taxon>
        <taxon>Actinomycetota</taxon>
        <taxon>Actinomycetes</taxon>
        <taxon>Propionibacteriales</taxon>
        <taxon>Nocardioidaceae</taxon>
        <taxon>Thermasporomyces</taxon>
    </lineage>
</organism>
<feature type="transmembrane region" description="Helical" evidence="2">
    <location>
        <begin position="276"/>
        <end position="296"/>
    </location>
</feature>
<feature type="transmembrane region" description="Helical" evidence="2">
    <location>
        <begin position="101"/>
        <end position="118"/>
    </location>
</feature>
<keyword evidence="2" id="KW-0472">Membrane</keyword>
<dbReference type="Pfam" id="PF04235">
    <property type="entry name" value="DUF418"/>
    <property type="match status" value="1"/>
</dbReference>
<evidence type="ECO:0000313" key="4">
    <source>
        <dbReference type="EMBL" id="REF36901.1"/>
    </source>
</evidence>
<comment type="caution">
    <text evidence="4">The sequence shown here is derived from an EMBL/GenBank/DDBJ whole genome shotgun (WGS) entry which is preliminary data.</text>
</comment>
<feature type="domain" description="DUF418" evidence="3">
    <location>
        <begin position="229"/>
        <end position="386"/>
    </location>
</feature>
<name>A0A3D9VHX0_THECX</name>
<keyword evidence="5" id="KW-1185">Reference proteome</keyword>
<accession>A0A3D9VHX0</accession>
<evidence type="ECO:0000256" key="1">
    <source>
        <dbReference type="SAM" id="MobiDB-lite"/>
    </source>
</evidence>